<evidence type="ECO:0000313" key="3">
    <source>
        <dbReference type="Proteomes" id="UP000008703"/>
    </source>
</evidence>
<dbReference type="PANTHER" id="PTHR24567:SF74">
    <property type="entry name" value="HTH-TYPE TRANSCRIPTIONAL REGULATOR ARCR"/>
    <property type="match status" value="1"/>
</dbReference>
<dbReference type="Proteomes" id="UP000008703">
    <property type="component" value="Chromosome"/>
</dbReference>
<dbReference type="CDD" id="cd00038">
    <property type="entry name" value="CAP_ED"/>
    <property type="match status" value="1"/>
</dbReference>
<dbReference type="AlphaFoldDB" id="G2P4L7"/>
<dbReference type="InterPro" id="IPR000595">
    <property type="entry name" value="cNMP-bd_dom"/>
</dbReference>
<feature type="domain" description="Cyclic nucleotide-binding" evidence="1">
    <location>
        <begin position="96"/>
        <end position="193"/>
    </location>
</feature>
<dbReference type="EMBL" id="CP002994">
    <property type="protein sequence ID" value="AEM83755.1"/>
    <property type="molecule type" value="Genomic_DNA"/>
</dbReference>
<dbReference type="RefSeq" id="WP_014057253.1">
    <property type="nucleotide sequence ID" value="NC_015957.1"/>
</dbReference>
<dbReference type="PROSITE" id="PS50042">
    <property type="entry name" value="CNMP_BINDING_3"/>
    <property type="match status" value="1"/>
</dbReference>
<dbReference type="PANTHER" id="PTHR24567">
    <property type="entry name" value="CRP FAMILY TRANSCRIPTIONAL REGULATORY PROTEIN"/>
    <property type="match status" value="1"/>
</dbReference>
<evidence type="ECO:0000259" key="1">
    <source>
        <dbReference type="PROSITE" id="PS50042"/>
    </source>
</evidence>
<dbReference type="HOGENOM" id="CLU_056341_0_0_11"/>
<accession>G2P4L7</accession>
<dbReference type="NCBIfam" id="NF041163">
    <property type="entry name" value="encap_f2b"/>
    <property type="match status" value="1"/>
</dbReference>
<dbReference type="Pfam" id="PF19307">
    <property type="entry name" value="SrpI-like"/>
    <property type="match status" value="1"/>
</dbReference>
<dbReference type="GO" id="GO:0005829">
    <property type="term" value="C:cytosol"/>
    <property type="evidence" value="ECO:0007669"/>
    <property type="project" value="TreeGrafter"/>
</dbReference>
<dbReference type="InterPro" id="IPR014710">
    <property type="entry name" value="RmlC-like_jellyroll"/>
</dbReference>
<dbReference type="KEGG" id="svl:Strvi_4098"/>
<dbReference type="InterPro" id="IPR049817">
    <property type="entry name" value="Encap_f2b"/>
</dbReference>
<dbReference type="Pfam" id="PF00027">
    <property type="entry name" value="cNMP_binding"/>
    <property type="match status" value="1"/>
</dbReference>
<dbReference type="InterPro" id="IPR045641">
    <property type="entry name" value="SrpI-like"/>
</dbReference>
<protein>
    <submittedName>
        <fullName evidence="2">Cyclic nucleotide-binding protein</fullName>
    </submittedName>
</protein>
<dbReference type="InterPro" id="IPR050397">
    <property type="entry name" value="Env_Response_Regulators"/>
</dbReference>
<dbReference type="SMART" id="SM00100">
    <property type="entry name" value="cNMP"/>
    <property type="match status" value="1"/>
</dbReference>
<dbReference type="Gene3D" id="2.60.120.10">
    <property type="entry name" value="Jelly Rolls"/>
    <property type="match status" value="1"/>
</dbReference>
<evidence type="ECO:0000313" key="2">
    <source>
        <dbReference type="EMBL" id="AEM83755.1"/>
    </source>
</evidence>
<gene>
    <name evidence="2" type="ORF">Strvi_4098</name>
</gene>
<reference evidence="2" key="1">
    <citation type="submission" date="2011-08" db="EMBL/GenBank/DDBJ databases">
        <title>Complete sequence of chromosome of Streptomyces violaceusniger Tu 4113.</title>
        <authorList>
            <consortium name="US DOE Joint Genome Institute"/>
            <person name="Lucas S."/>
            <person name="Han J."/>
            <person name="Lapidus A."/>
            <person name="Cheng J.-F."/>
            <person name="Goodwin L."/>
            <person name="Pitluck S."/>
            <person name="Peters L."/>
            <person name="Ivanova N."/>
            <person name="Daligault H."/>
            <person name="Detter J.C."/>
            <person name="Han C."/>
            <person name="Tapia R."/>
            <person name="Land M."/>
            <person name="Hauser L."/>
            <person name="Kyrpides N."/>
            <person name="Ivanova N."/>
            <person name="Pagani I."/>
            <person name="Hagen A."/>
            <person name="Katz L."/>
            <person name="Fiedler H.-P."/>
            <person name="Keasling J."/>
            <person name="Fortman J."/>
            <person name="Woyke T."/>
        </authorList>
    </citation>
    <scope>NUCLEOTIDE SEQUENCE [LARGE SCALE GENOMIC DNA]</scope>
    <source>
        <strain evidence="2">Tu 4113</strain>
    </source>
</reference>
<sequence length="462" mass="50446">MTTSVESGEQPLSLGTAAARNLATTTKSVPQMQAISSRWLLRVLPWVQVSAGTYRVNRRLTYTVGDGRVEFISTGSQVRVIPPELGELPTLRGFGDTAVLESLADGCVQREYAPGDVLVEAGRPADQVFLIAHGKVRQVAPGAYDEGTTLAVLADGEYFGDAVLTGPEHAWEFSVRAVTRTTVLTLPRRVVQEAADRSDALRDHLQGLSERSTPAQNRRGEADIAVASGHAGEPVLPGTFVDYELAPREYELSVAQTVLRVHTRVADLYNEPMNQVEQQLRLTIEALRERQEHELVNNREFGLLHNADLSQRIHTRSGPPTPDDLDELLARRRKTQYLLAHPRTIAAFGRECSDRGLYPQGIEVAGVAVRAWRGVPLLPCNKIPVSESGTSSILAMRTGEESQGVIGLHQTGIPDEYEPSLNVRFMGISEQAVTSYLVSAYYSAAILVPDAVGVLEDVEIGR</sequence>
<dbReference type="SUPFAM" id="SSF51206">
    <property type="entry name" value="cAMP-binding domain-like"/>
    <property type="match status" value="1"/>
</dbReference>
<keyword evidence="3" id="KW-1185">Reference proteome</keyword>
<organism evidence="2 3">
    <name type="scientific">Streptomyces violaceusniger (strain Tu 4113)</name>
    <dbReference type="NCBI Taxonomy" id="653045"/>
    <lineage>
        <taxon>Bacteria</taxon>
        <taxon>Bacillati</taxon>
        <taxon>Actinomycetota</taxon>
        <taxon>Actinomycetes</taxon>
        <taxon>Kitasatosporales</taxon>
        <taxon>Streptomycetaceae</taxon>
        <taxon>Streptomyces</taxon>
        <taxon>Streptomyces violaceusniger group</taxon>
    </lineage>
</organism>
<dbReference type="GO" id="GO:0003700">
    <property type="term" value="F:DNA-binding transcription factor activity"/>
    <property type="evidence" value="ECO:0007669"/>
    <property type="project" value="TreeGrafter"/>
</dbReference>
<name>G2P4L7_STRV4</name>
<proteinExistence type="predicted"/>
<dbReference type="eggNOG" id="COG2905">
    <property type="taxonomic scope" value="Bacteria"/>
</dbReference>
<dbReference type="InterPro" id="IPR018490">
    <property type="entry name" value="cNMP-bd_dom_sf"/>
</dbReference>